<dbReference type="Proteomes" id="UP000217549">
    <property type="component" value="Chromosome I"/>
</dbReference>
<reference evidence="2" key="1">
    <citation type="submission" date="2017-09" db="EMBL/GenBank/DDBJ databases">
        <authorList>
            <person name="Shetty A S."/>
        </authorList>
    </citation>
    <scope>NUCLEOTIDE SEQUENCE [LARGE SCALE GENOMIC DNA]</scope>
</reference>
<evidence type="ECO:0000313" key="2">
    <source>
        <dbReference type="Proteomes" id="UP000217549"/>
    </source>
</evidence>
<accession>A0A285PVH4</accession>
<sequence length="89" mass="10207">MIAGDGILTASWRQYHNKPRPSDLSPFISPKTISFIPCGAKTQKKRNNVISQMRLRSVFKMRISILNTATTEQMGYDIVSFFRLFPLNK</sequence>
<gene>
    <name evidence="1" type="ORF">EHLA_1068</name>
</gene>
<dbReference type="EMBL" id="LT907978">
    <property type="protein sequence ID" value="SOB71800.1"/>
    <property type="molecule type" value="Genomic_DNA"/>
</dbReference>
<protein>
    <submittedName>
        <fullName evidence="1">Uncharacterized protein</fullName>
    </submittedName>
</protein>
<keyword evidence="2" id="KW-1185">Reference proteome</keyword>
<dbReference type="KEGG" id="ehl:EHLA_1068"/>
<dbReference type="AlphaFoldDB" id="A0A285PVH4"/>
<name>A0A285PVH4_9FIRM</name>
<proteinExistence type="predicted"/>
<organism evidence="1 2">
    <name type="scientific">Anaerobutyricum hallii</name>
    <dbReference type="NCBI Taxonomy" id="39488"/>
    <lineage>
        <taxon>Bacteria</taxon>
        <taxon>Bacillati</taxon>
        <taxon>Bacillota</taxon>
        <taxon>Clostridia</taxon>
        <taxon>Lachnospirales</taxon>
        <taxon>Lachnospiraceae</taxon>
        <taxon>Anaerobutyricum</taxon>
    </lineage>
</organism>
<evidence type="ECO:0000313" key="1">
    <source>
        <dbReference type="EMBL" id="SOB71800.1"/>
    </source>
</evidence>